<organism evidence="1 2">
    <name type="scientific">Rubus argutus</name>
    <name type="common">Southern blackberry</name>
    <dbReference type="NCBI Taxonomy" id="59490"/>
    <lineage>
        <taxon>Eukaryota</taxon>
        <taxon>Viridiplantae</taxon>
        <taxon>Streptophyta</taxon>
        <taxon>Embryophyta</taxon>
        <taxon>Tracheophyta</taxon>
        <taxon>Spermatophyta</taxon>
        <taxon>Magnoliopsida</taxon>
        <taxon>eudicotyledons</taxon>
        <taxon>Gunneridae</taxon>
        <taxon>Pentapetalae</taxon>
        <taxon>rosids</taxon>
        <taxon>fabids</taxon>
        <taxon>Rosales</taxon>
        <taxon>Rosaceae</taxon>
        <taxon>Rosoideae</taxon>
        <taxon>Rosoideae incertae sedis</taxon>
        <taxon>Rubus</taxon>
    </lineage>
</organism>
<dbReference type="Proteomes" id="UP001457282">
    <property type="component" value="Unassembled WGS sequence"/>
</dbReference>
<keyword evidence="2" id="KW-1185">Reference proteome</keyword>
<name>A0AAW1VMR8_RUBAR</name>
<sequence length="136" mass="15498">MVKDEAKLSAIAPLFSHHFRRMSPFERSDKIVLDSYVVGGVCSFSSGKMKMTDSCEDYSNTRAYIQVLLLQGRALRGATLNSRHRSDYKDIGNLFLILYRAELLLHLYSKFTADTFGSHRSRFTFSSENSSFKNPP</sequence>
<evidence type="ECO:0000313" key="1">
    <source>
        <dbReference type="EMBL" id="KAK9903702.1"/>
    </source>
</evidence>
<reference evidence="1 2" key="1">
    <citation type="journal article" date="2023" name="G3 (Bethesda)">
        <title>A chromosome-length genome assembly and annotation of blackberry (Rubus argutus, cv. 'Hillquist').</title>
        <authorList>
            <person name="Bruna T."/>
            <person name="Aryal R."/>
            <person name="Dudchenko O."/>
            <person name="Sargent D.J."/>
            <person name="Mead D."/>
            <person name="Buti M."/>
            <person name="Cavallini A."/>
            <person name="Hytonen T."/>
            <person name="Andres J."/>
            <person name="Pham M."/>
            <person name="Weisz D."/>
            <person name="Mascagni F."/>
            <person name="Usai G."/>
            <person name="Natali L."/>
            <person name="Bassil N."/>
            <person name="Fernandez G.E."/>
            <person name="Lomsadze A."/>
            <person name="Armour M."/>
            <person name="Olukolu B."/>
            <person name="Poorten T."/>
            <person name="Britton C."/>
            <person name="Davik J."/>
            <person name="Ashrafi H."/>
            <person name="Aiden E.L."/>
            <person name="Borodovsky M."/>
            <person name="Worthington M."/>
        </authorList>
    </citation>
    <scope>NUCLEOTIDE SEQUENCE [LARGE SCALE GENOMIC DNA]</scope>
    <source>
        <strain evidence="1">PI 553951</strain>
    </source>
</reference>
<accession>A0AAW1VMR8</accession>
<comment type="caution">
    <text evidence="1">The sequence shown here is derived from an EMBL/GenBank/DDBJ whole genome shotgun (WGS) entry which is preliminary data.</text>
</comment>
<evidence type="ECO:0000313" key="2">
    <source>
        <dbReference type="Proteomes" id="UP001457282"/>
    </source>
</evidence>
<dbReference type="EMBL" id="JBEDUW010000215">
    <property type="protein sequence ID" value="KAK9903702.1"/>
    <property type="molecule type" value="Genomic_DNA"/>
</dbReference>
<proteinExistence type="predicted"/>
<protein>
    <submittedName>
        <fullName evidence="1">Uncharacterized protein</fullName>
    </submittedName>
</protein>
<dbReference type="AlphaFoldDB" id="A0AAW1VMR8"/>
<gene>
    <name evidence="1" type="ORF">M0R45_001029</name>
</gene>